<dbReference type="Proteomes" id="UP000255534">
    <property type="component" value="Unassembled WGS sequence"/>
</dbReference>
<evidence type="ECO:0000313" key="2">
    <source>
        <dbReference type="Proteomes" id="UP000255534"/>
    </source>
</evidence>
<dbReference type="EMBL" id="UGXK01000001">
    <property type="protein sequence ID" value="SUG73207.1"/>
    <property type="molecule type" value="Genomic_DNA"/>
</dbReference>
<reference evidence="1 2" key="1">
    <citation type="submission" date="2018-06" db="EMBL/GenBank/DDBJ databases">
        <authorList>
            <consortium name="Pathogen Informatics"/>
            <person name="Doyle S."/>
        </authorList>
    </citation>
    <scope>NUCLEOTIDE SEQUENCE [LARGE SCALE GENOMIC DNA]</scope>
    <source>
        <strain evidence="1 2">NCTC5798</strain>
    </source>
</reference>
<accession>A0A379UZ55</accession>
<gene>
    <name evidence="1" type="ORF">NCTC5798_04462</name>
</gene>
<proteinExistence type="predicted"/>
<protein>
    <submittedName>
        <fullName evidence="1">Uncharacterized protein</fullName>
    </submittedName>
</protein>
<organism evidence="1 2">
    <name type="scientific">Salmonella enterica I</name>
    <dbReference type="NCBI Taxonomy" id="59201"/>
    <lineage>
        <taxon>Bacteria</taxon>
        <taxon>Pseudomonadati</taxon>
        <taxon>Pseudomonadota</taxon>
        <taxon>Gammaproteobacteria</taxon>
        <taxon>Enterobacterales</taxon>
        <taxon>Enterobacteriaceae</taxon>
        <taxon>Salmonella</taxon>
    </lineage>
</organism>
<dbReference type="AlphaFoldDB" id="A0A379UZ55"/>
<sequence length="110" mass="13412">MLLGMCSVAALPQREIRRIFNIRLNAVVQLKLYRVRGHTHAVIFFATQRNIRIDRFIREHAACFQELAVQVQRVQRFFQRTRYLWDLFRFFRRQVIQVFVPWLRPGESYS</sequence>
<name>A0A379UZ55_SALET</name>
<evidence type="ECO:0000313" key="1">
    <source>
        <dbReference type="EMBL" id="SUG73207.1"/>
    </source>
</evidence>